<gene>
    <name evidence="1" type="ORF">MW290_04870</name>
</gene>
<dbReference type="Pfam" id="PF02566">
    <property type="entry name" value="OsmC"/>
    <property type="match status" value="1"/>
</dbReference>
<proteinExistence type="predicted"/>
<organism evidence="1 2">
    <name type="scientific">Aquincola tertiaricarbonis</name>
    <dbReference type="NCBI Taxonomy" id="391953"/>
    <lineage>
        <taxon>Bacteria</taxon>
        <taxon>Pseudomonadati</taxon>
        <taxon>Pseudomonadota</taxon>
        <taxon>Betaproteobacteria</taxon>
        <taxon>Burkholderiales</taxon>
        <taxon>Sphaerotilaceae</taxon>
        <taxon>Aquincola</taxon>
    </lineage>
</organism>
<dbReference type="InterPro" id="IPR015946">
    <property type="entry name" value="KH_dom-like_a/b"/>
</dbReference>
<sequence>MDTVGTVTLALRSELRFEVDFGLACVPRLSTDAMPPLGQGGGPDSEMLLMAAVGNCLSASLAFSLRKFRNDEVPMRATVDAILARDERGRLRVRSLAVDIHLGVPASALRLVDRAVAQYEDFCTVTQSVRAAIPVAVRVFDSAGAELSA</sequence>
<dbReference type="InterPro" id="IPR036102">
    <property type="entry name" value="OsmC/Ohrsf"/>
</dbReference>
<keyword evidence="2" id="KW-1185">Reference proteome</keyword>
<dbReference type="Gene3D" id="3.30.300.20">
    <property type="match status" value="1"/>
</dbReference>
<reference evidence="1" key="1">
    <citation type="submission" date="2022-05" db="EMBL/GenBank/DDBJ databases">
        <title>An RpoN-dependent PEP-CTERM gene is involved in floc formation of an Aquincola tertiaricarbonis strain.</title>
        <authorList>
            <person name="Qiu D."/>
            <person name="Xia M."/>
        </authorList>
    </citation>
    <scope>NUCLEOTIDE SEQUENCE</scope>
    <source>
        <strain evidence="1">RN12</strain>
    </source>
</reference>
<evidence type="ECO:0000313" key="1">
    <source>
        <dbReference type="EMBL" id="URI07921.1"/>
    </source>
</evidence>
<accession>A0ABY4S3A8</accession>
<dbReference type="Proteomes" id="UP001056201">
    <property type="component" value="Chromosome 1"/>
</dbReference>
<name>A0ABY4S3A8_AQUTE</name>
<dbReference type="RefSeq" id="WP_250196142.1">
    <property type="nucleotide sequence ID" value="NZ_CP097635.1"/>
</dbReference>
<dbReference type="InterPro" id="IPR003718">
    <property type="entry name" value="OsmC/Ohr_fam"/>
</dbReference>
<protein>
    <submittedName>
        <fullName evidence="1">OsmC family protein</fullName>
    </submittedName>
</protein>
<evidence type="ECO:0000313" key="2">
    <source>
        <dbReference type="Proteomes" id="UP001056201"/>
    </source>
</evidence>
<dbReference type="EMBL" id="CP097635">
    <property type="protein sequence ID" value="URI07921.1"/>
    <property type="molecule type" value="Genomic_DNA"/>
</dbReference>
<dbReference type="SUPFAM" id="SSF82784">
    <property type="entry name" value="OsmC-like"/>
    <property type="match status" value="1"/>
</dbReference>